<evidence type="ECO:0000256" key="1">
    <source>
        <dbReference type="ARBA" id="ARBA00006484"/>
    </source>
</evidence>
<evidence type="ECO:0000313" key="5">
    <source>
        <dbReference type="Proteomes" id="UP001201163"/>
    </source>
</evidence>
<dbReference type="PRINTS" id="PR00081">
    <property type="entry name" value="GDHRDH"/>
</dbReference>
<evidence type="ECO:0000256" key="3">
    <source>
        <dbReference type="RuleBase" id="RU000363"/>
    </source>
</evidence>
<comment type="similarity">
    <text evidence="1 3">Belongs to the short-chain dehydrogenases/reductases (SDR) family.</text>
</comment>
<organism evidence="4 5">
    <name type="scientific">Lactarius akahatsu</name>
    <dbReference type="NCBI Taxonomy" id="416441"/>
    <lineage>
        <taxon>Eukaryota</taxon>
        <taxon>Fungi</taxon>
        <taxon>Dikarya</taxon>
        <taxon>Basidiomycota</taxon>
        <taxon>Agaricomycotina</taxon>
        <taxon>Agaricomycetes</taxon>
        <taxon>Russulales</taxon>
        <taxon>Russulaceae</taxon>
        <taxon>Lactarius</taxon>
    </lineage>
</organism>
<dbReference type="PANTHER" id="PTHR43976">
    <property type="entry name" value="SHORT CHAIN DEHYDROGENASE"/>
    <property type="match status" value="1"/>
</dbReference>
<gene>
    <name evidence="4" type="ORF">EDB92DRAFT_1814070</name>
</gene>
<keyword evidence="5" id="KW-1185">Reference proteome</keyword>
<dbReference type="InterPro" id="IPR051911">
    <property type="entry name" value="SDR_oxidoreductase"/>
</dbReference>
<dbReference type="Proteomes" id="UP001201163">
    <property type="component" value="Unassembled WGS sequence"/>
</dbReference>
<dbReference type="InterPro" id="IPR002347">
    <property type="entry name" value="SDR_fam"/>
</dbReference>
<dbReference type="Pfam" id="PF00106">
    <property type="entry name" value="adh_short"/>
    <property type="match status" value="1"/>
</dbReference>
<accession>A0AAD4LQD7</accession>
<dbReference type="PANTHER" id="PTHR43976:SF16">
    <property type="entry name" value="SHORT-CHAIN DEHYDROGENASE_REDUCTASE FAMILY PROTEIN"/>
    <property type="match status" value="1"/>
</dbReference>
<proteinExistence type="inferred from homology"/>
<dbReference type="AlphaFoldDB" id="A0AAD4LQD7"/>
<dbReference type="InterPro" id="IPR036291">
    <property type="entry name" value="NAD(P)-bd_dom_sf"/>
</dbReference>
<dbReference type="CDD" id="cd05374">
    <property type="entry name" value="17beta-HSD-like_SDR_c"/>
    <property type="match status" value="1"/>
</dbReference>
<sequence>MVCATPEARPDVCKVWLVTGATAGLGLELTRNVLARGDKVIATGRSDSQFNELLSDASIDQTRLRTSTLDVTVPFDDIKRQVDTAIDAWGRIDVLVNNAGICYLGATEEIGAEGMMHMMQTNFVGVLNVTNAVLPHMRSRREGSIVFMGSRSAFRNQIEGLGPYAASKAALHSYAETLSVEMESFDINVLIVIPGIFRTKMNSQRRAGAPLPGYETVHAGVDAMIKSVATVPKSDPKLGMDVLVDVVRGEGRAAGRRSLPLWLFLGEDCMHDVRARLDHMGSIMDEWGFVGTRLGLPEAAQ</sequence>
<evidence type="ECO:0000313" key="4">
    <source>
        <dbReference type="EMBL" id="KAH8996690.1"/>
    </source>
</evidence>
<dbReference type="EMBL" id="JAKELL010000008">
    <property type="protein sequence ID" value="KAH8996690.1"/>
    <property type="molecule type" value="Genomic_DNA"/>
</dbReference>
<dbReference type="Gene3D" id="3.40.50.720">
    <property type="entry name" value="NAD(P)-binding Rossmann-like Domain"/>
    <property type="match status" value="1"/>
</dbReference>
<evidence type="ECO:0000256" key="2">
    <source>
        <dbReference type="ARBA" id="ARBA00023002"/>
    </source>
</evidence>
<name>A0AAD4LQD7_9AGAM</name>
<protein>
    <submittedName>
        <fullName evidence="4">NAD-P-binding protein</fullName>
    </submittedName>
</protein>
<keyword evidence="2" id="KW-0560">Oxidoreductase</keyword>
<reference evidence="4" key="1">
    <citation type="submission" date="2022-01" db="EMBL/GenBank/DDBJ databases">
        <title>Comparative genomics reveals a dynamic genome evolution in the ectomycorrhizal milk-cap (Lactarius) mushrooms.</title>
        <authorList>
            <consortium name="DOE Joint Genome Institute"/>
            <person name="Lebreton A."/>
            <person name="Tang N."/>
            <person name="Kuo A."/>
            <person name="LaButti K."/>
            <person name="Drula E."/>
            <person name="Barry K."/>
            <person name="Clum A."/>
            <person name="Lipzen A."/>
            <person name="Mousain D."/>
            <person name="Ng V."/>
            <person name="Wang R."/>
            <person name="Wang X."/>
            <person name="Dai Y."/>
            <person name="Henrissat B."/>
            <person name="Grigoriev I.V."/>
            <person name="Guerin-Laguette A."/>
            <person name="Yu F."/>
            <person name="Martin F.M."/>
        </authorList>
    </citation>
    <scope>NUCLEOTIDE SEQUENCE</scope>
    <source>
        <strain evidence="4">QP</strain>
    </source>
</reference>
<dbReference type="SUPFAM" id="SSF51735">
    <property type="entry name" value="NAD(P)-binding Rossmann-fold domains"/>
    <property type="match status" value="1"/>
</dbReference>
<dbReference type="GO" id="GO:0016491">
    <property type="term" value="F:oxidoreductase activity"/>
    <property type="evidence" value="ECO:0007669"/>
    <property type="project" value="UniProtKB-KW"/>
</dbReference>
<dbReference type="PRINTS" id="PR00080">
    <property type="entry name" value="SDRFAMILY"/>
</dbReference>
<comment type="caution">
    <text evidence="4">The sequence shown here is derived from an EMBL/GenBank/DDBJ whole genome shotgun (WGS) entry which is preliminary data.</text>
</comment>